<dbReference type="Pfam" id="PF05050">
    <property type="entry name" value="Methyltransf_21"/>
    <property type="match status" value="1"/>
</dbReference>
<dbReference type="InterPro" id="IPR052514">
    <property type="entry name" value="SAM-dependent_MTase"/>
</dbReference>
<keyword evidence="2" id="KW-0489">Methyltransferase</keyword>
<protein>
    <submittedName>
        <fullName evidence="2">Methyltransferase, FkbM family</fullName>
    </submittedName>
</protein>
<name>A0A381IKA3_AMIAI</name>
<dbReference type="PANTHER" id="PTHR34203">
    <property type="entry name" value="METHYLTRANSFERASE, FKBM FAMILY PROTEIN"/>
    <property type="match status" value="1"/>
</dbReference>
<dbReference type="GO" id="GO:0032259">
    <property type="term" value="P:methylation"/>
    <property type="evidence" value="ECO:0007669"/>
    <property type="project" value="UniProtKB-KW"/>
</dbReference>
<dbReference type="NCBIfam" id="TIGR01444">
    <property type="entry name" value="fkbM_fam"/>
    <property type="match status" value="1"/>
</dbReference>
<dbReference type="Gene3D" id="3.40.50.150">
    <property type="entry name" value="Vaccinia Virus protein VP39"/>
    <property type="match status" value="1"/>
</dbReference>
<gene>
    <name evidence="2" type="ORF">NCTC10684_05082</name>
</gene>
<accession>A0A381IKA3</accession>
<sequence>MTLRKLLVSALDRPGGRSALAKIACLYAKRLAGAHSRPVRVFYDRLSSSWGREYDGEHVVDGAKFEYYGGHLMARNGAAPWRELARKYWLQHFEVRSGDVVLDVGAEVGTDTVLFDAVVGSGGVVLAIEAHPVTFLRLKRTLQLSHCHRTVPILAAISAVAGPVFIEDGPDSLSSTISMGLEGQERHMVPGVTLDALCEEHGIKDVALLKMNIEGAEAPALQGMSKCLQNTRNVVIACHDFRADAGEGELYRTRDKVCAKLTSLGFELLPNSFNPAVDHISARDHVFARRR</sequence>
<dbReference type="InterPro" id="IPR006342">
    <property type="entry name" value="FkbM_mtfrase"/>
</dbReference>
<organism evidence="2 3">
    <name type="scientific">Aminobacter aminovorans</name>
    <name type="common">Chelatobacter heintzii</name>
    <dbReference type="NCBI Taxonomy" id="83263"/>
    <lineage>
        <taxon>Bacteria</taxon>
        <taxon>Pseudomonadati</taxon>
        <taxon>Pseudomonadota</taxon>
        <taxon>Alphaproteobacteria</taxon>
        <taxon>Hyphomicrobiales</taxon>
        <taxon>Phyllobacteriaceae</taxon>
        <taxon>Aminobacter</taxon>
    </lineage>
</organism>
<dbReference type="AlphaFoldDB" id="A0A381IKA3"/>
<dbReference type="InterPro" id="IPR029063">
    <property type="entry name" value="SAM-dependent_MTases_sf"/>
</dbReference>
<evidence type="ECO:0000259" key="1">
    <source>
        <dbReference type="Pfam" id="PF05050"/>
    </source>
</evidence>
<evidence type="ECO:0000313" key="3">
    <source>
        <dbReference type="Proteomes" id="UP000254701"/>
    </source>
</evidence>
<dbReference type="SUPFAM" id="SSF53335">
    <property type="entry name" value="S-adenosyl-L-methionine-dependent methyltransferases"/>
    <property type="match status" value="1"/>
</dbReference>
<keyword evidence="2" id="KW-0808">Transferase</keyword>
<proteinExistence type="predicted"/>
<evidence type="ECO:0000313" key="2">
    <source>
        <dbReference type="EMBL" id="SUY28307.1"/>
    </source>
</evidence>
<dbReference type="Proteomes" id="UP000254701">
    <property type="component" value="Unassembled WGS sequence"/>
</dbReference>
<dbReference type="EMBL" id="UFSM01000002">
    <property type="protein sequence ID" value="SUY28307.1"/>
    <property type="molecule type" value="Genomic_DNA"/>
</dbReference>
<feature type="domain" description="Methyltransferase FkbM" evidence="1">
    <location>
        <begin position="103"/>
        <end position="267"/>
    </location>
</feature>
<reference evidence="2 3" key="1">
    <citation type="submission" date="2018-06" db="EMBL/GenBank/DDBJ databases">
        <authorList>
            <consortium name="Pathogen Informatics"/>
            <person name="Doyle S."/>
        </authorList>
    </citation>
    <scope>NUCLEOTIDE SEQUENCE [LARGE SCALE GENOMIC DNA]</scope>
    <source>
        <strain evidence="2 3">NCTC10684</strain>
    </source>
</reference>
<dbReference type="GO" id="GO:0008168">
    <property type="term" value="F:methyltransferase activity"/>
    <property type="evidence" value="ECO:0007669"/>
    <property type="project" value="UniProtKB-KW"/>
</dbReference>
<dbReference type="PANTHER" id="PTHR34203:SF15">
    <property type="entry name" value="SLL1173 PROTEIN"/>
    <property type="match status" value="1"/>
</dbReference>